<dbReference type="SUPFAM" id="SSF51445">
    <property type="entry name" value="(Trans)glycosidases"/>
    <property type="match status" value="1"/>
</dbReference>
<keyword evidence="4" id="KW-1015">Disulfide bond</keyword>
<sequence>MGVSRGRNIFNILMKMNITTWLSLVIAVVAMSSPAQASEPRVVCYYTNWSVYRPGTARFNPQNINPYLCTHLIYAFGGFTKDNTLKPFDKYQDIEKGGYAKFTGLKTYNKKLKTMLAIGGWNEGSTRFSPMVAAKDRRKEFVRNAIKFLRQNHFDGLDLDWEYPAFRDGGKPKDRENYSKLVKELREEFEREAEKTGKPRLLLTMAVPAGIEYIQKGFDVRTLNQYLDWMNLLTYDYHSAFEPAVNHHAPLYPLEEPNEYSVDTELNIDYTIKFYLENGADPDKLVLGIPTYGRSYTLFNPDAVEIGSPADGPGEQGDATREKGYLAYYEICEALKPKNKKRSVDDDEESEEDSEEEDEEWTVMHPNPKAMGPVAFRGNQWVGYDDIDIVRRKAEYVAENGLGGIMFWSIDNDDFRGNCHNKPYPLIEAAKEAYIAGLGATDNAIERASPAPRAPPRRRPRPRTRASTTTTTTTTETPATAARKSNKRKGSAVTSTTPSWNIITPEPPTTPDPGSDFKCTDEGFFPHPRDCKKYFWCLDSGPSNLGIVAHQFTCPSGLFFNKAADSCDFARNVLCKKPAATTKPTTAKSTTSTTTTTTTTTPAPTRRPIKISTRNSLLFRTTTTTTTTTPEPESEEEYEDEALEDATDIEAEDPKVIKELIDLIRKVGGVEQLEKHLHLSENSASTDGAVTTTQSPFNKKLYQKVLERTRGKSKFSNSISDGTSQNSRRGPQNAGLEATDDRDIFVKKDRPQYTTINRSRPSSTTEDPLANEEDDDEFEEPPQFLSRARAVESEPSVATTARPLQYVNIRRARPTTISTSDTADDTASRNALFERVEPYVSIRESPNSLDIASARRENMPEYVTIRRQRPTTEETTTAQYEHTELGTDSQDTALEKEISSQPQYTSIVRARSTTLPSVEEPSSPEPTTVLAVQISSLLNSPDDDELETPEPETPQATETEATTTTSTTTTTTTTSTTTAAPITASTRRAILRRRGSTTTSTTTIPPSTTQVSSRNYTFVRRRRPLSNRNEISPDLVDTDENLRKIRSTTPDSTEVDGIKNIINLQSRQRFRISTLNDDSVPAAAAPVARGQFRPTLSRDEIISLTPADSDTPQFVPRQNFAQRTVSERRFRGRTSTTVADNIEDSEVSAATVEVRRPNIIPRGRSRFTLSTTETPKESIGSAAITRRPTFSRFTPRPFARQGSTSTTIKEDLIDEEVTLRASQRLPFVRPKFPNQLQGRKVPFIPRVSTTEQILTNDENVDDDIENKQDDIALSESAIEEKEHDEDNSEEKEEEKGEEKEDEKAEENVTEIPKRRVVIKKIRPPSSTTENIVTTETLPSDDSGRRKLRIIRRRPTSTTEADLSFSSTEADLSFSSTEATTLPSPKIRRIIRKKIRPVEDEPQPNIVAKSIGSLNAISKNSVTTENLVNYGEKTRKTLLPSSTTTEEPSTSSSVLPLTEKLEVTKTVDVSETPQESLDNVSQKDESDLNISTYDKPESNSTPDKISDSEKALTDLDSTNNNDETKEIESPQVLIENQKSLDLSENKEPVTDVPVTESEGAHIETTTVSTTQQTSSTSRARLPYRPPKRIFTTTTESSLPFSSRVFSRKYNPGVYTSPSTAEKSDSLGPVTRRPLFNSKPFTRRPFTPFRTTKKVEEVLEEEYSDEEILDEEPENPFVFVPQSQLFTRKPSNTAEEDEEEYDAEPDAEEVDNEEEEPEEVIPPNRYTTTSRKPIFKPRVVNSNTFRASVSTTELPKRQFNSIQNRTAIFNRFGGNKQVNDTKKRVQNVPLGYVAPISTDSKLNSSINKAEIPTTVISSLKDENEQFTTTDLTFGTESDDDDYLSMTESTSTLSESTNTSDDITSTNNINNESTTFDMDVDTSTDEYLEYTEGTTSNPSTQDTTINSQTETEIETEGSTDATTISLPETTTTQPTVMPIVKTQFDKLFSVSRVVEVSSKLDKHRLNKNNETTLIEEGKIMVEKKPMIDKIGEVSRFSLIKIVEDEIPLYLTKLGHVYPVENPPENLIRIDEARNARALRNFADAPRENLVASESINEAYRHVKNSNQDQEIGNKSQVEHLINDDFLSYINEENKSEKPTETPLSSTDTSYKSEWQFVPAAYEKEQNYQDRVAKSFEIVTPRNMLTDPSTLPLESLFKTENPIIGRKSGHNQEKQPFVVYSASVPTPNEEANIVKLEVSKPEIGRSIITFAKGQEFQGGSIADETTIKYPVSMSVIPLSSTPSISTTRSTPSTTTTTTENIATSPIIDILTTTQATTITTETPSTTEVPSTTETIPEETTTPKISPLDAKRSKFAFPRRPIIKTNFTRPIPRPVNKINATVINNLNQKVNKTTSTGFNPSKSRFTATRSQNVPVDTRKKTTNITRVPSFKPASKIFSTEAPRTTTERKLFVKPIRPSFRPAFVPRRTTLAPETTLDT</sequence>
<dbReference type="CDD" id="cd02872">
    <property type="entry name" value="GH18_chitolectin_chitotriosidase"/>
    <property type="match status" value="1"/>
</dbReference>
<feature type="region of interest" description="Disordered" evidence="7">
    <location>
        <begin position="1847"/>
        <end position="1874"/>
    </location>
</feature>
<dbReference type="SMART" id="SM00636">
    <property type="entry name" value="Glyco_18"/>
    <property type="match status" value="1"/>
</dbReference>
<feature type="region of interest" description="Disordered" evidence="7">
    <location>
        <begin position="1684"/>
        <end position="1730"/>
    </location>
</feature>
<comment type="similarity">
    <text evidence="1">Belongs to the glycosyl hydrolase 18 family. Chitinase class II subfamily.</text>
</comment>
<dbReference type="InterPro" id="IPR029070">
    <property type="entry name" value="Chitinase_insertion_sf"/>
</dbReference>
<feature type="compositionally biased region" description="Polar residues" evidence="7">
    <location>
        <begin position="752"/>
        <end position="766"/>
    </location>
</feature>
<feature type="region of interest" description="Disordered" evidence="7">
    <location>
        <begin position="620"/>
        <end position="651"/>
    </location>
</feature>
<dbReference type="SMART" id="SM00494">
    <property type="entry name" value="ChtBD2"/>
    <property type="match status" value="1"/>
</dbReference>
<keyword evidence="2" id="KW-0147">Chitin-binding</keyword>
<dbReference type="PANTHER" id="PTHR11177">
    <property type="entry name" value="CHITINASE"/>
    <property type="match status" value="1"/>
</dbReference>
<dbReference type="EMBL" id="OU963904">
    <property type="protein sequence ID" value="CAH2980645.1"/>
    <property type="molecule type" value="Genomic_DNA"/>
</dbReference>
<dbReference type="PANTHER" id="PTHR11177:SF399">
    <property type="entry name" value="CHITINASE 6, ISOFORM C"/>
    <property type="match status" value="1"/>
</dbReference>
<feature type="domain" description="GH18" evidence="10">
    <location>
        <begin position="40"/>
        <end position="437"/>
    </location>
</feature>
<dbReference type="PROSITE" id="PS01095">
    <property type="entry name" value="GH18_1"/>
    <property type="match status" value="1"/>
</dbReference>
<dbReference type="InterPro" id="IPR001579">
    <property type="entry name" value="Glyco_hydro_18_chit_AS"/>
</dbReference>
<evidence type="ECO:0000256" key="4">
    <source>
        <dbReference type="ARBA" id="ARBA00023157"/>
    </source>
</evidence>
<keyword evidence="8" id="KW-0732">Signal</keyword>
<feature type="compositionally biased region" description="Acidic residues" evidence="7">
    <location>
        <begin position="941"/>
        <end position="950"/>
    </location>
</feature>
<dbReference type="SUPFAM" id="SSF54556">
    <property type="entry name" value="Chitinase insertion domain"/>
    <property type="match status" value="1"/>
</dbReference>
<feature type="compositionally biased region" description="Polar residues" evidence="7">
    <location>
        <begin position="1487"/>
        <end position="1502"/>
    </location>
</feature>
<feature type="compositionally biased region" description="Low complexity" evidence="7">
    <location>
        <begin position="953"/>
        <end position="986"/>
    </location>
</feature>
<feature type="region of interest" description="Disordered" evidence="7">
    <location>
        <begin position="1277"/>
        <end position="1380"/>
    </location>
</feature>
<evidence type="ECO:0000256" key="5">
    <source>
        <dbReference type="ARBA" id="ARBA00023295"/>
    </source>
</evidence>
<feature type="compositionally biased region" description="Low complexity" evidence="7">
    <location>
        <begin position="581"/>
        <end position="604"/>
    </location>
</feature>
<feature type="compositionally biased region" description="Polar residues" evidence="7">
    <location>
        <begin position="1889"/>
        <end position="1907"/>
    </location>
</feature>
<keyword evidence="3 6" id="KW-0378">Hydrolase</keyword>
<feature type="region of interest" description="Disordered" evidence="7">
    <location>
        <begin position="869"/>
        <end position="892"/>
    </location>
</feature>
<feature type="compositionally biased region" description="Low complexity" evidence="7">
    <location>
        <begin position="1437"/>
        <end position="1457"/>
    </location>
</feature>
<feature type="region of interest" description="Disordered" evidence="7">
    <location>
        <begin position="581"/>
        <end position="607"/>
    </location>
</feature>
<dbReference type="Pfam" id="PF00704">
    <property type="entry name" value="Glyco_hydro_18"/>
    <property type="match status" value="1"/>
</dbReference>
<dbReference type="InterPro" id="IPR001223">
    <property type="entry name" value="Glyco_hydro18_cat"/>
</dbReference>
<feature type="compositionally biased region" description="Acidic residues" evidence="7">
    <location>
        <begin position="1282"/>
        <end position="1292"/>
    </location>
</feature>
<feature type="region of interest" description="Disordered" evidence="7">
    <location>
        <begin position="939"/>
        <end position="1014"/>
    </location>
</feature>
<feature type="compositionally biased region" description="Basic residues" evidence="7">
    <location>
        <begin position="1345"/>
        <end position="1354"/>
    </location>
</feature>
<proteinExistence type="inferred from homology"/>
<feature type="compositionally biased region" description="Polar residues" evidence="7">
    <location>
        <begin position="1466"/>
        <end position="1479"/>
    </location>
</feature>
<feature type="compositionally biased region" description="Polar residues" evidence="7">
    <location>
        <begin position="1324"/>
        <end position="1339"/>
    </location>
</feature>
<feature type="compositionally biased region" description="Basic residues" evidence="7">
    <location>
        <begin position="455"/>
        <end position="464"/>
    </location>
</feature>
<dbReference type="InterPro" id="IPR002557">
    <property type="entry name" value="Chitin-bd_dom"/>
</dbReference>
<evidence type="ECO:0000256" key="6">
    <source>
        <dbReference type="RuleBase" id="RU000489"/>
    </source>
</evidence>
<dbReference type="Pfam" id="PF01607">
    <property type="entry name" value="CBM_14"/>
    <property type="match status" value="1"/>
</dbReference>
<feature type="compositionally biased region" description="Acidic residues" evidence="7">
    <location>
        <begin position="632"/>
        <end position="651"/>
    </location>
</feature>
<evidence type="ECO:0000256" key="1">
    <source>
        <dbReference type="ARBA" id="ARBA00009121"/>
    </source>
</evidence>
<name>A0ABN8L4L0_CHISP</name>
<feature type="compositionally biased region" description="Basic and acidic residues" evidence="7">
    <location>
        <begin position="1293"/>
        <end position="1306"/>
    </location>
</feature>
<feature type="compositionally biased region" description="Acidic residues" evidence="7">
    <location>
        <begin position="345"/>
        <end position="361"/>
    </location>
</feature>
<evidence type="ECO:0000256" key="7">
    <source>
        <dbReference type="SAM" id="MobiDB-lite"/>
    </source>
</evidence>
<feature type="region of interest" description="Disordered" evidence="7">
    <location>
        <begin position="1437"/>
        <end position="1583"/>
    </location>
</feature>
<feature type="compositionally biased region" description="Polar residues" evidence="7">
    <location>
        <begin position="1355"/>
        <end position="1380"/>
    </location>
</feature>
<feature type="compositionally biased region" description="Acidic residues" evidence="7">
    <location>
        <begin position="1692"/>
        <end position="1717"/>
    </location>
</feature>
<feature type="compositionally biased region" description="Basic and acidic residues" evidence="7">
    <location>
        <begin position="739"/>
        <end position="751"/>
    </location>
</feature>
<feature type="compositionally biased region" description="Low complexity" evidence="7">
    <location>
        <begin position="1847"/>
        <end position="1872"/>
    </location>
</feature>
<feature type="compositionally biased region" description="Low complexity" evidence="7">
    <location>
        <begin position="621"/>
        <end position="631"/>
    </location>
</feature>
<dbReference type="InterPro" id="IPR050314">
    <property type="entry name" value="Glycosyl_Hydrlase_18"/>
</dbReference>
<evidence type="ECO:0000313" key="12">
    <source>
        <dbReference type="Proteomes" id="UP001153292"/>
    </source>
</evidence>
<feature type="region of interest" description="Disordered" evidence="7">
    <location>
        <begin position="712"/>
        <end position="782"/>
    </location>
</feature>
<evidence type="ECO:0000256" key="8">
    <source>
        <dbReference type="SAM" id="SignalP"/>
    </source>
</evidence>
<dbReference type="PROSITE" id="PS51910">
    <property type="entry name" value="GH18_2"/>
    <property type="match status" value="1"/>
</dbReference>
<dbReference type="Proteomes" id="UP001153292">
    <property type="component" value="Chromosome 11"/>
</dbReference>
<evidence type="ECO:0000313" key="11">
    <source>
        <dbReference type="EMBL" id="CAH2980645.1"/>
    </source>
</evidence>
<feature type="region of interest" description="Disordered" evidence="7">
    <location>
        <begin position="444"/>
        <end position="515"/>
    </location>
</feature>
<feature type="region of interest" description="Disordered" evidence="7">
    <location>
        <begin position="1888"/>
        <end position="1916"/>
    </location>
</feature>
<dbReference type="InterPro" id="IPR036508">
    <property type="entry name" value="Chitin-bd_dom_sf"/>
</dbReference>
<feature type="compositionally biased region" description="Polar residues" evidence="7">
    <location>
        <begin position="714"/>
        <end position="730"/>
    </location>
</feature>
<feature type="compositionally biased region" description="Acidic residues" evidence="7">
    <location>
        <begin position="769"/>
        <end position="780"/>
    </location>
</feature>
<feature type="compositionally biased region" description="Polar residues" evidence="7">
    <location>
        <begin position="492"/>
        <end position="502"/>
    </location>
</feature>
<evidence type="ECO:0000256" key="3">
    <source>
        <dbReference type="ARBA" id="ARBA00022801"/>
    </source>
</evidence>
<dbReference type="InterPro" id="IPR017853">
    <property type="entry name" value="GH"/>
</dbReference>
<keyword evidence="5 6" id="KW-0326">Glycosidase</keyword>
<evidence type="ECO:0008006" key="13">
    <source>
        <dbReference type="Google" id="ProtNLM"/>
    </source>
</evidence>
<feature type="signal peptide" evidence="8">
    <location>
        <begin position="1"/>
        <end position="37"/>
    </location>
</feature>
<feature type="region of interest" description="Disordered" evidence="7">
    <location>
        <begin position="2276"/>
        <end position="2300"/>
    </location>
</feature>
<evidence type="ECO:0000259" key="10">
    <source>
        <dbReference type="PROSITE" id="PS51910"/>
    </source>
</evidence>
<feature type="compositionally biased region" description="Basic and acidic residues" evidence="7">
    <location>
        <begin position="1503"/>
        <end position="1512"/>
    </location>
</feature>
<protein>
    <recommendedName>
        <fullName evidence="13">Mucin-5AC</fullName>
    </recommendedName>
</protein>
<accession>A0ABN8L4L0</accession>
<dbReference type="Gene3D" id="3.10.50.10">
    <property type="match status" value="1"/>
</dbReference>
<feature type="compositionally biased region" description="Low complexity" evidence="7">
    <location>
        <begin position="1563"/>
        <end position="1576"/>
    </location>
</feature>
<evidence type="ECO:0000259" key="9">
    <source>
        <dbReference type="PROSITE" id="PS50940"/>
    </source>
</evidence>
<feature type="region of interest" description="Disordered" evidence="7">
    <location>
        <begin position="1607"/>
        <end position="1637"/>
    </location>
</feature>
<evidence type="ECO:0000256" key="2">
    <source>
        <dbReference type="ARBA" id="ARBA00022669"/>
    </source>
</evidence>
<feature type="compositionally biased region" description="Low complexity" evidence="7">
    <location>
        <begin position="996"/>
        <end position="1013"/>
    </location>
</feature>
<dbReference type="Gene3D" id="3.20.20.80">
    <property type="entry name" value="Glycosidases"/>
    <property type="match status" value="2"/>
</dbReference>
<reference evidence="11" key="1">
    <citation type="submission" date="2021-12" db="EMBL/GenBank/DDBJ databases">
        <authorList>
            <person name="King R."/>
        </authorList>
    </citation>
    <scope>NUCLEOTIDE SEQUENCE</scope>
</reference>
<gene>
    <name evidence="11" type="ORF">CHILSU_LOCUS1284</name>
</gene>
<dbReference type="InterPro" id="IPR011583">
    <property type="entry name" value="Chitinase_II/V-like_cat"/>
</dbReference>
<organism evidence="11 12">
    <name type="scientific">Chilo suppressalis</name>
    <name type="common">Asiatic rice borer moth</name>
    <dbReference type="NCBI Taxonomy" id="168631"/>
    <lineage>
        <taxon>Eukaryota</taxon>
        <taxon>Metazoa</taxon>
        <taxon>Ecdysozoa</taxon>
        <taxon>Arthropoda</taxon>
        <taxon>Hexapoda</taxon>
        <taxon>Insecta</taxon>
        <taxon>Pterygota</taxon>
        <taxon>Neoptera</taxon>
        <taxon>Endopterygota</taxon>
        <taxon>Lepidoptera</taxon>
        <taxon>Glossata</taxon>
        <taxon>Ditrysia</taxon>
        <taxon>Pyraloidea</taxon>
        <taxon>Crambidae</taxon>
        <taxon>Crambinae</taxon>
        <taxon>Chilo</taxon>
    </lineage>
</organism>
<feature type="chain" id="PRO_5045508435" description="Mucin-5AC" evidence="8">
    <location>
        <begin position="38"/>
        <end position="2433"/>
    </location>
</feature>
<feature type="region of interest" description="Disordered" evidence="7">
    <location>
        <begin position="339"/>
        <end position="368"/>
    </location>
</feature>
<feature type="compositionally biased region" description="Low complexity" evidence="7">
    <location>
        <begin position="465"/>
        <end position="483"/>
    </location>
</feature>
<dbReference type="SUPFAM" id="SSF57625">
    <property type="entry name" value="Invertebrate chitin-binding proteins"/>
    <property type="match status" value="1"/>
</dbReference>
<keyword evidence="12" id="KW-1185">Reference proteome</keyword>
<feature type="domain" description="Chitin-binding type-2" evidence="9">
    <location>
        <begin position="516"/>
        <end position="577"/>
    </location>
</feature>
<dbReference type="PROSITE" id="PS50940">
    <property type="entry name" value="CHIT_BIND_II"/>
    <property type="match status" value="1"/>
</dbReference>